<organism evidence="1">
    <name type="scientific">Nitrosopumilaceae spindle-shaped virus</name>
    <dbReference type="NCBI Taxonomy" id="3065433"/>
    <lineage>
        <taxon>Viruses</taxon>
    </lineage>
</organism>
<sequence length="45" mass="5529">MNNIEKSIMIGSLWNKYIETKSQRDYQIWKNWCNEFYPKKSEGLN</sequence>
<name>A0AAT9JG79_9VIRU</name>
<dbReference type="EMBL" id="BK067782">
    <property type="protein sequence ID" value="DBA51690.1"/>
    <property type="molecule type" value="Genomic_DNA"/>
</dbReference>
<protein>
    <submittedName>
        <fullName evidence="1">ORF43</fullName>
    </submittedName>
</protein>
<reference evidence="1" key="2">
    <citation type="submission" date="2024-03" db="EMBL/GenBank/DDBJ databases">
        <authorList>
            <person name="Ni Y."/>
            <person name="Xu T."/>
            <person name="Yan S."/>
            <person name="Chen L."/>
            <person name="Wang Y."/>
        </authorList>
    </citation>
    <scope>NUCLEOTIDE SEQUENCE</scope>
    <source>
        <strain evidence="1">NMP1</strain>
    </source>
</reference>
<evidence type="ECO:0000313" key="1">
    <source>
        <dbReference type="EMBL" id="DBA51690.1"/>
    </source>
</evidence>
<reference evidence="1" key="1">
    <citation type="journal article" date="2024" name="Environ. Microbiol. Rep.">
        <title>Hiding in plain sight: The discovery of complete genomes of 11 hypothetical spindle-shaped viruses that putatively infect mesophilic ammonia-oxidizing archaea.</title>
        <authorList>
            <person name="Ni Y."/>
            <person name="Xu T."/>
            <person name="Yan S."/>
            <person name="Chen L."/>
            <person name="Wang Y."/>
        </authorList>
    </citation>
    <scope>NUCLEOTIDE SEQUENCE</scope>
    <source>
        <strain evidence="1">NMP1</strain>
    </source>
</reference>
<accession>A0AAT9JG79</accession>
<proteinExistence type="predicted"/>